<dbReference type="InterPro" id="IPR001347">
    <property type="entry name" value="SIS_dom"/>
</dbReference>
<dbReference type="InterPro" id="IPR035461">
    <property type="entry name" value="GmhA/DiaA"/>
</dbReference>
<keyword evidence="8 9" id="KW-0119">Carbohydrate metabolism</keyword>
<dbReference type="GO" id="GO:0097367">
    <property type="term" value="F:carbohydrate derivative binding"/>
    <property type="evidence" value="ECO:0007669"/>
    <property type="project" value="InterPro"/>
</dbReference>
<feature type="domain" description="SIS" evidence="10">
    <location>
        <begin position="41"/>
        <end position="200"/>
    </location>
</feature>
<comment type="subcellular location">
    <subcellularLocation>
        <location evidence="2 9">Cytoplasm</location>
    </subcellularLocation>
</comment>
<dbReference type="Pfam" id="PF13580">
    <property type="entry name" value="SIS_2"/>
    <property type="match status" value="1"/>
</dbReference>
<dbReference type="PROSITE" id="PS51464">
    <property type="entry name" value="SIS"/>
    <property type="match status" value="1"/>
</dbReference>
<feature type="binding site" evidence="9">
    <location>
        <position position="176"/>
    </location>
    <ligand>
        <name>substrate</name>
    </ligand>
</feature>
<comment type="similarity">
    <text evidence="3 9">Belongs to the SIS family. GmhA subfamily.</text>
</comment>
<dbReference type="GO" id="GO:2001061">
    <property type="term" value="P:D-glycero-D-manno-heptose 7-phosphate biosynthetic process"/>
    <property type="evidence" value="ECO:0007669"/>
    <property type="project" value="UniProtKB-UniPathway"/>
</dbReference>
<dbReference type="InterPro" id="IPR046348">
    <property type="entry name" value="SIS_dom_sf"/>
</dbReference>
<dbReference type="PANTHER" id="PTHR30390:SF6">
    <property type="entry name" value="DNAA INITIATOR-ASSOCIATING PROTEIN DIAA"/>
    <property type="match status" value="1"/>
</dbReference>
<evidence type="ECO:0000313" key="11">
    <source>
        <dbReference type="EMBL" id="ROQ93577.1"/>
    </source>
</evidence>
<evidence type="ECO:0000256" key="2">
    <source>
        <dbReference type="ARBA" id="ARBA00004496"/>
    </source>
</evidence>
<evidence type="ECO:0000313" key="12">
    <source>
        <dbReference type="Proteomes" id="UP000276223"/>
    </source>
</evidence>
<accession>A0A3N1UYE3</accession>
<evidence type="ECO:0000256" key="7">
    <source>
        <dbReference type="ARBA" id="ARBA00023235"/>
    </source>
</evidence>
<dbReference type="GO" id="GO:0005737">
    <property type="term" value="C:cytoplasm"/>
    <property type="evidence" value="ECO:0007669"/>
    <property type="project" value="UniProtKB-SubCell"/>
</dbReference>
<evidence type="ECO:0000256" key="9">
    <source>
        <dbReference type="HAMAP-Rule" id="MF_00067"/>
    </source>
</evidence>
<evidence type="ECO:0000256" key="1">
    <source>
        <dbReference type="ARBA" id="ARBA00000348"/>
    </source>
</evidence>
<keyword evidence="7 9" id="KW-0413">Isomerase</keyword>
<feature type="binding site" evidence="9">
    <location>
        <position position="69"/>
    </location>
    <ligand>
        <name>Zn(2+)</name>
        <dbReference type="ChEBI" id="CHEBI:29105"/>
    </ligand>
</feature>
<dbReference type="GO" id="GO:0008270">
    <property type="term" value="F:zinc ion binding"/>
    <property type="evidence" value="ECO:0007669"/>
    <property type="project" value="UniProtKB-UniRule"/>
</dbReference>
<comment type="catalytic activity">
    <reaction evidence="1 9">
        <text>2 D-sedoheptulose 7-phosphate = D-glycero-alpha-D-manno-heptose 7-phosphate + D-glycero-beta-D-manno-heptose 7-phosphate</text>
        <dbReference type="Rhea" id="RHEA:27489"/>
        <dbReference type="ChEBI" id="CHEBI:57483"/>
        <dbReference type="ChEBI" id="CHEBI:60203"/>
        <dbReference type="ChEBI" id="CHEBI:60204"/>
        <dbReference type="EC" id="5.3.1.28"/>
    </reaction>
</comment>
<organism evidence="11 12">
    <name type="scientific">Desulfosoma caldarium</name>
    <dbReference type="NCBI Taxonomy" id="610254"/>
    <lineage>
        <taxon>Bacteria</taxon>
        <taxon>Pseudomonadati</taxon>
        <taxon>Thermodesulfobacteriota</taxon>
        <taxon>Syntrophobacteria</taxon>
        <taxon>Syntrophobacterales</taxon>
        <taxon>Syntrophobacteraceae</taxon>
        <taxon>Desulfosoma</taxon>
    </lineage>
</organism>
<comment type="cofactor">
    <cofactor evidence="9">
        <name>Zn(2+)</name>
        <dbReference type="ChEBI" id="CHEBI:29105"/>
    </cofactor>
    <text evidence="9">Binds 1 zinc ion per subunit.</text>
</comment>
<evidence type="ECO:0000259" key="10">
    <source>
        <dbReference type="PROSITE" id="PS51464"/>
    </source>
</evidence>
<protein>
    <recommendedName>
        <fullName evidence="9">Phosphoheptose isomerase</fullName>
        <ecNumber evidence="9">5.3.1.28</ecNumber>
    </recommendedName>
    <alternativeName>
        <fullName evidence="9">Sedoheptulose 7-phosphate isomerase</fullName>
    </alternativeName>
</protein>
<dbReference type="OrthoDB" id="9810929at2"/>
<feature type="binding site" evidence="9">
    <location>
        <position position="129"/>
    </location>
    <ligand>
        <name>substrate</name>
    </ligand>
</feature>
<name>A0A3N1UYE3_9BACT</name>
<keyword evidence="6 9" id="KW-0862">Zinc</keyword>
<keyword evidence="5 9" id="KW-0479">Metal-binding</keyword>
<evidence type="ECO:0000256" key="5">
    <source>
        <dbReference type="ARBA" id="ARBA00022723"/>
    </source>
</evidence>
<keyword evidence="4 9" id="KW-0963">Cytoplasm</keyword>
<keyword evidence="12" id="KW-1185">Reference proteome</keyword>
<dbReference type="UniPathway" id="UPA00041">
    <property type="reaction ID" value="UER00436"/>
</dbReference>
<feature type="binding site" evidence="9">
    <location>
        <begin position="124"/>
        <end position="126"/>
    </location>
    <ligand>
        <name>substrate</name>
    </ligand>
</feature>
<feature type="binding site" evidence="9">
    <location>
        <begin position="98"/>
        <end position="99"/>
    </location>
    <ligand>
        <name>substrate</name>
    </ligand>
</feature>
<feature type="binding site" evidence="9">
    <location>
        <position position="69"/>
    </location>
    <ligand>
        <name>substrate</name>
    </ligand>
</feature>
<evidence type="ECO:0000256" key="4">
    <source>
        <dbReference type="ARBA" id="ARBA00022490"/>
    </source>
</evidence>
<comment type="caution">
    <text evidence="11">The sequence shown here is derived from an EMBL/GenBank/DDBJ whole genome shotgun (WGS) entry which is preliminary data.</text>
</comment>
<feature type="binding site" evidence="9">
    <location>
        <begin position="56"/>
        <end position="58"/>
    </location>
    <ligand>
        <name>substrate</name>
    </ligand>
</feature>
<dbReference type="InterPro" id="IPR050099">
    <property type="entry name" value="SIS_GmhA/DiaA_subfam"/>
</dbReference>
<comment type="pathway">
    <text evidence="9">Carbohydrate biosynthesis; D-glycero-D-manno-heptose 7-phosphate biosynthesis; D-glycero-alpha-D-manno-heptose 7-phosphate and D-glycero-beta-D-manno-heptose 7-phosphate from sedoheptulose 7-phosphate: step 1/1.</text>
</comment>
<gene>
    <name evidence="9" type="primary">gmhA</name>
    <name evidence="11" type="ORF">EDC27_1605</name>
</gene>
<evidence type="ECO:0000256" key="3">
    <source>
        <dbReference type="ARBA" id="ARBA00009894"/>
    </source>
</evidence>
<dbReference type="EMBL" id="RJVA01000011">
    <property type="protein sequence ID" value="ROQ93577.1"/>
    <property type="molecule type" value="Genomic_DNA"/>
</dbReference>
<comment type="function">
    <text evidence="9">Catalyzes the isomerization of sedoheptulose 7-phosphate in D-glycero-D-manno-heptose 7-phosphate.</text>
</comment>
<dbReference type="CDD" id="cd05006">
    <property type="entry name" value="SIS_GmhA"/>
    <property type="match status" value="1"/>
</dbReference>
<evidence type="ECO:0000256" key="6">
    <source>
        <dbReference type="ARBA" id="ARBA00022833"/>
    </source>
</evidence>
<dbReference type="Proteomes" id="UP000276223">
    <property type="component" value="Unassembled WGS sequence"/>
</dbReference>
<feature type="binding site" evidence="9">
    <location>
        <position position="184"/>
    </location>
    <ligand>
        <name>Zn(2+)</name>
        <dbReference type="ChEBI" id="CHEBI:29105"/>
    </ligand>
</feature>
<dbReference type="Gene3D" id="3.40.50.10490">
    <property type="entry name" value="Glucose-6-phosphate isomerase like protein, domain 1"/>
    <property type="match status" value="1"/>
</dbReference>
<comment type="miscellaneous">
    <text evidence="9">The reaction produces a racemic mixture of D-glycero-alpha-D-manno-heptose 7-phosphate and D-glycero-beta-D-manno-heptose 7-phosphate.</text>
</comment>
<dbReference type="HAMAP" id="MF_00067">
    <property type="entry name" value="GmhA"/>
    <property type="match status" value="1"/>
</dbReference>
<dbReference type="AlphaFoldDB" id="A0A3N1UYE3"/>
<dbReference type="SUPFAM" id="SSF53697">
    <property type="entry name" value="SIS domain"/>
    <property type="match status" value="1"/>
</dbReference>
<dbReference type="RefSeq" id="WP_123290152.1">
    <property type="nucleotide sequence ID" value="NZ_RJVA01000011.1"/>
</dbReference>
<dbReference type="GO" id="GO:0008968">
    <property type="term" value="F:D-sedoheptulose 7-phosphate isomerase activity"/>
    <property type="evidence" value="ECO:0007669"/>
    <property type="project" value="UniProtKB-UniRule"/>
</dbReference>
<dbReference type="PANTHER" id="PTHR30390">
    <property type="entry name" value="SEDOHEPTULOSE 7-PHOSPHATE ISOMERASE / DNAA INITIATOR-ASSOCIATING FACTOR FOR REPLICATION INITIATION"/>
    <property type="match status" value="1"/>
</dbReference>
<proteinExistence type="inferred from homology"/>
<dbReference type="GO" id="GO:0005975">
    <property type="term" value="P:carbohydrate metabolic process"/>
    <property type="evidence" value="ECO:0007669"/>
    <property type="project" value="UniProtKB-UniRule"/>
</dbReference>
<feature type="binding site" evidence="9">
    <location>
        <position position="65"/>
    </location>
    <ligand>
        <name>Zn(2+)</name>
        <dbReference type="ChEBI" id="CHEBI:29105"/>
    </ligand>
</feature>
<sequence length="210" mass="22896">MNGNEETWVHRVQGILDATARALAAVKEQDAETVVRMAHVVAGAFRSRRRLYLFGNGGSAADSQHLAAEFINRFQRERDPLPAMALTTDTSVLTSIANDYDFRDVFLRQLRGLGEAGDVALGLSTSGRSENVLRALRWAREHGLHTLGLAGAQKTDMDVYCDLILHVPDAVTARVQEVHITVGHALCDLVEEMLYGAGASKNPMSPVRCG</sequence>
<dbReference type="EC" id="5.3.1.28" evidence="9"/>
<evidence type="ECO:0000256" key="8">
    <source>
        <dbReference type="ARBA" id="ARBA00023277"/>
    </source>
</evidence>
<feature type="binding site" evidence="9">
    <location>
        <position position="176"/>
    </location>
    <ligand>
        <name>Zn(2+)</name>
        <dbReference type="ChEBI" id="CHEBI:29105"/>
    </ligand>
</feature>
<dbReference type="InterPro" id="IPR004515">
    <property type="entry name" value="Phosphoheptose_Isoase"/>
</dbReference>
<reference evidence="11 12" key="1">
    <citation type="submission" date="2018-11" db="EMBL/GenBank/DDBJ databases">
        <title>Genomic Encyclopedia of Type Strains, Phase IV (KMG-IV): sequencing the most valuable type-strain genomes for metagenomic binning, comparative biology and taxonomic classification.</title>
        <authorList>
            <person name="Goeker M."/>
        </authorList>
    </citation>
    <scope>NUCLEOTIDE SEQUENCE [LARGE SCALE GENOMIC DNA]</scope>
    <source>
        <strain evidence="11 12">DSM 22027</strain>
    </source>
</reference>